<evidence type="ECO:0000256" key="1">
    <source>
        <dbReference type="SAM" id="Phobius"/>
    </source>
</evidence>
<name>A0A382Q2W2_9ZZZZ</name>
<feature type="transmembrane region" description="Helical" evidence="1">
    <location>
        <begin position="42"/>
        <end position="64"/>
    </location>
</feature>
<feature type="transmembrane region" description="Helical" evidence="1">
    <location>
        <begin position="7"/>
        <end position="30"/>
    </location>
</feature>
<proteinExistence type="predicted"/>
<dbReference type="AlphaFoldDB" id="A0A382Q2W2"/>
<gene>
    <name evidence="2" type="ORF">METZ01_LOCUS332620</name>
</gene>
<organism evidence="2">
    <name type="scientific">marine metagenome</name>
    <dbReference type="NCBI Taxonomy" id="408172"/>
    <lineage>
        <taxon>unclassified sequences</taxon>
        <taxon>metagenomes</taxon>
        <taxon>ecological metagenomes</taxon>
    </lineage>
</organism>
<evidence type="ECO:0000313" key="2">
    <source>
        <dbReference type="EMBL" id="SVC79766.1"/>
    </source>
</evidence>
<keyword evidence="1" id="KW-0812">Transmembrane</keyword>
<keyword evidence="1" id="KW-1133">Transmembrane helix</keyword>
<protein>
    <submittedName>
        <fullName evidence="2">Uncharacterized protein</fullName>
    </submittedName>
</protein>
<sequence length="218" mass="24010">MEKHIQLYVIVLGLLGAILGSIFYLTIVIATGNSIAQALLDHWPVITGGVIAAISLGGTIFFAFHDRAKKLGTEHDVFISIPMTGLDSEEKYNEMHREAVEIAGVLTQEPEVNNIYCAAITYKTLNQIQNALVAGDLDHLKKSKRFILIYPEKLVTSCLVEAGYAISLGIPCVFFVKNEDHLPYILKEIGQKAANVITFEYGDEDLSDFIVRQGILLG</sequence>
<keyword evidence="1" id="KW-0472">Membrane</keyword>
<reference evidence="2" key="1">
    <citation type="submission" date="2018-05" db="EMBL/GenBank/DDBJ databases">
        <authorList>
            <person name="Lanie J.A."/>
            <person name="Ng W.-L."/>
            <person name="Kazmierczak K.M."/>
            <person name="Andrzejewski T.M."/>
            <person name="Davidsen T.M."/>
            <person name="Wayne K.J."/>
            <person name="Tettelin H."/>
            <person name="Glass J.I."/>
            <person name="Rusch D."/>
            <person name="Podicherti R."/>
            <person name="Tsui H.-C.T."/>
            <person name="Winkler M.E."/>
        </authorList>
    </citation>
    <scope>NUCLEOTIDE SEQUENCE</scope>
</reference>
<accession>A0A382Q2W2</accession>
<dbReference type="Gene3D" id="3.40.50.450">
    <property type="match status" value="1"/>
</dbReference>
<dbReference type="EMBL" id="UINC01111497">
    <property type="protein sequence ID" value="SVC79766.1"/>
    <property type="molecule type" value="Genomic_DNA"/>
</dbReference>